<dbReference type="NCBIfam" id="TIGR00756">
    <property type="entry name" value="PPR"/>
    <property type="match status" value="4"/>
</dbReference>
<dbReference type="PANTHER" id="PTHR47926">
    <property type="entry name" value="PENTATRICOPEPTIDE REPEAT-CONTAINING PROTEIN"/>
    <property type="match status" value="1"/>
</dbReference>
<dbReference type="Proteomes" id="UP001163823">
    <property type="component" value="Chromosome 11"/>
</dbReference>
<keyword evidence="1" id="KW-0677">Repeat</keyword>
<dbReference type="Pfam" id="PF20431">
    <property type="entry name" value="E_motif"/>
    <property type="match status" value="1"/>
</dbReference>
<name>A0AAD7PDH3_QUISA</name>
<dbReference type="InterPro" id="IPR002885">
    <property type="entry name" value="PPR_rpt"/>
</dbReference>
<evidence type="ECO:0000256" key="1">
    <source>
        <dbReference type="ARBA" id="ARBA00022737"/>
    </source>
</evidence>
<dbReference type="AlphaFoldDB" id="A0AAD7PDH3"/>
<dbReference type="Pfam" id="PF13041">
    <property type="entry name" value="PPR_2"/>
    <property type="match status" value="1"/>
</dbReference>
<feature type="repeat" description="PPR" evidence="2">
    <location>
        <begin position="163"/>
        <end position="197"/>
    </location>
</feature>
<dbReference type="Gene3D" id="1.25.40.10">
    <property type="entry name" value="Tetratricopeptide repeat domain"/>
    <property type="match status" value="3"/>
</dbReference>
<feature type="repeat" description="PPR" evidence="2">
    <location>
        <begin position="284"/>
        <end position="318"/>
    </location>
</feature>
<dbReference type="InterPro" id="IPR046960">
    <property type="entry name" value="PPR_At4g14850-like_plant"/>
</dbReference>
<accession>A0AAD7PDH3</accession>
<organism evidence="3 4">
    <name type="scientific">Quillaja saponaria</name>
    <name type="common">Soap bark tree</name>
    <dbReference type="NCBI Taxonomy" id="32244"/>
    <lineage>
        <taxon>Eukaryota</taxon>
        <taxon>Viridiplantae</taxon>
        <taxon>Streptophyta</taxon>
        <taxon>Embryophyta</taxon>
        <taxon>Tracheophyta</taxon>
        <taxon>Spermatophyta</taxon>
        <taxon>Magnoliopsida</taxon>
        <taxon>eudicotyledons</taxon>
        <taxon>Gunneridae</taxon>
        <taxon>Pentapetalae</taxon>
        <taxon>rosids</taxon>
        <taxon>fabids</taxon>
        <taxon>Fabales</taxon>
        <taxon>Quillajaceae</taxon>
        <taxon>Quillaja</taxon>
    </lineage>
</organism>
<dbReference type="Pfam" id="PF01535">
    <property type="entry name" value="PPR"/>
    <property type="match status" value="4"/>
</dbReference>
<dbReference type="KEGG" id="qsa:O6P43_026948"/>
<gene>
    <name evidence="3" type="ORF">O6P43_026948</name>
</gene>
<comment type="caution">
    <text evidence="3">The sequence shown here is derived from an EMBL/GenBank/DDBJ whole genome shotgun (WGS) entry which is preliminary data.</text>
</comment>
<dbReference type="EMBL" id="JARAOO010000011">
    <property type="protein sequence ID" value="KAJ7950805.1"/>
    <property type="molecule type" value="Genomic_DNA"/>
</dbReference>
<protein>
    <submittedName>
        <fullName evidence="3">Pentatricopeptide repeat-containing protein</fullName>
    </submittedName>
</protein>
<sequence length="486" mass="55094">MLRNALETNVNLLTKFITVCASLSFYDSPSVVHHARRVFDHRLDKDDVFLCNSMIKAHVGMHQFAEYFNLYTDLRRGTGFIPDEYTFTALAKCCSLDVAVLEGEEIHTHAAKTGFCSNLYVSTSLVDMYAKFGKMGYARKLFDEMWKEVKYHGRLYRWMQDKNVISWTSMIYGYCNNGDIESARSLFDAMTEKNLFSCNAMIGGYSQNKKPQEVLKLFHEMLSTTSFEPDKVTILSILPAITDLGALDLVDGYTNSSKGRSLIKKLKCEVTKAKKLFDVMSKRETATWNALINGFAINGCAKEALEMFSLMQQKRPKPNEITVIGVLSACNHCGLVDEGRRWFKTMEEFGLTLQIEHYGCMVDLLGRAGSLEEAEKLIKSMPYDVNEIILSSFLFACGNFKDVNRAEKVLKEAGRREQWNDGNYVMLRNLYATEQRWTDVENVKQLTGNSGANKEVGCSVIEVDGKFREFVAGNNLHLHLDAIQLA</sequence>
<evidence type="ECO:0000313" key="4">
    <source>
        <dbReference type="Proteomes" id="UP001163823"/>
    </source>
</evidence>
<dbReference type="GO" id="GO:0003723">
    <property type="term" value="F:RNA binding"/>
    <property type="evidence" value="ECO:0007669"/>
    <property type="project" value="InterPro"/>
</dbReference>
<keyword evidence="4" id="KW-1185">Reference proteome</keyword>
<dbReference type="InterPro" id="IPR011990">
    <property type="entry name" value="TPR-like_helical_dom_sf"/>
</dbReference>
<dbReference type="InterPro" id="IPR046848">
    <property type="entry name" value="E_motif"/>
</dbReference>
<reference evidence="3" key="1">
    <citation type="journal article" date="2023" name="Science">
        <title>Elucidation of the pathway for biosynthesis of saponin adjuvants from the soapbark tree.</title>
        <authorList>
            <person name="Reed J."/>
            <person name="Orme A."/>
            <person name="El-Demerdash A."/>
            <person name="Owen C."/>
            <person name="Martin L.B.B."/>
            <person name="Misra R.C."/>
            <person name="Kikuchi S."/>
            <person name="Rejzek M."/>
            <person name="Martin A.C."/>
            <person name="Harkess A."/>
            <person name="Leebens-Mack J."/>
            <person name="Louveau T."/>
            <person name="Stephenson M.J."/>
            <person name="Osbourn A."/>
        </authorList>
    </citation>
    <scope>NUCLEOTIDE SEQUENCE</scope>
    <source>
        <strain evidence="3">S10</strain>
    </source>
</reference>
<dbReference type="PROSITE" id="PS51375">
    <property type="entry name" value="PPR"/>
    <property type="match status" value="2"/>
</dbReference>
<dbReference type="FunFam" id="1.25.40.10:FF:000242">
    <property type="entry name" value="Pentatricopeptide repeat-containing protein"/>
    <property type="match status" value="1"/>
</dbReference>
<dbReference type="GO" id="GO:0009451">
    <property type="term" value="P:RNA modification"/>
    <property type="evidence" value="ECO:0007669"/>
    <property type="project" value="InterPro"/>
</dbReference>
<proteinExistence type="predicted"/>
<evidence type="ECO:0000313" key="3">
    <source>
        <dbReference type="EMBL" id="KAJ7950805.1"/>
    </source>
</evidence>
<dbReference type="PANTHER" id="PTHR47926:SF437">
    <property type="entry name" value="PENTACOTRIPEPTIDE-REPEAT REGION OF PRORP DOMAIN-CONTAINING PROTEIN"/>
    <property type="match status" value="1"/>
</dbReference>
<evidence type="ECO:0000256" key="2">
    <source>
        <dbReference type="PROSITE-ProRule" id="PRU00708"/>
    </source>
</evidence>